<evidence type="ECO:0000256" key="6">
    <source>
        <dbReference type="ARBA" id="ARBA00048868"/>
    </source>
</evidence>
<evidence type="ECO:0000256" key="1">
    <source>
        <dbReference type="ARBA" id="ARBA00001933"/>
    </source>
</evidence>
<dbReference type="Gene3D" id="3.40.640.10">
    <property type="entry name" value="Type I PLP-dependent aspartate aminotransferase-like (Major domain)"/>
    <property type="match status" value="1"/>
</dbReference>
<dbReference type="Pfam" id="PF00282">
    <property type="entry name" value="Pyridoxal_deC"/>
    <property type="match status" value="1"/>
</dbReference>
<evidence type="ECO:0000256" key="7">
    <source>
        <dbReference type="PIRSR" id="PIRSR602129-50"/>
    </source>
</evidence>
<dbReference type="AlphaFoldDB" id="A0A9D9E4N3"/>
<dbReference type="Gene3D" id="4.10.280.50">
    <property type="match status" value="1"/>
</dbReference>
<organism evidence="10 11">
    <name type="scientific">Candidatus Caccoplasma merdipullorum</name>
    <dbReference type="NCBI Taxonomy" id="2840718"/>
    <lineage>
        <taxon>Bacteria</taxon>
        <taxon>Pseudomonadati</taxon>
        <taxon>Bacteroidota</taxon>
        <taxon>Bacteroidia</taxon>
        <taxon>Bacteroidales</taxon>
        <taxon>Bacteroidaceae</taxon>
        <taxon>Bacteroidaceae incertae sedis</taxon>
        <taxon>Candidatus Caccoplasma</taxon>
    </lineage>
</organism>
<feature type="modified residue" description="N6-(pyridoxal phosphate)lysine" evidence="7">
    <location>
        <position position="274"/>
    </location>
</feature>
<dbReference type="PANTHER" id="PTHR43321:SF3">
    <property type="entry name" value="GLUTAMATE DECARBOXYLASE"/>
    <property type="match status" value="1"/>
</dbReference>
<keyword evidence="5 8" id="KW-0456">Lyase</keyword>
<comment type="caution">
    <text evidence="10">The sequence shown here is derived from an EMBL/GenBank/DDBJ whole genome shotgun (WGS) entry which is preliminary data.</text>
</comment>
<dbReference type="FunFam" id="3.90.1150.160:FF:000003">
    <property type="entry name" value="Glutamate decarboxylase"/>
    <property type="match status" value="1"/>
</dbReference>
<dbReference type="FunFam" id="3.40.640.10:FF:000017">
    <property type="entry name" value="Glutamate decarboxylase"/>
    <property type="match status" value="1"/>
</dbReference>
<evidence type="ECO:0000313" key="10">
    <source>
        <dbReference type="EMBL" id="MBO8438298.1"/>
    </source>
</evidence>
<evidence type="ECO:0000313" key="11">
    <source>
        <dbReference type="Proteomes" id="UP000823636"/>
    </source>
</evidence>
<dbReference type="EC" id="4.1.1.15" evidence="3 9"/>
<reference evidence="10" key="2">
    <citation type="journal article" date="2021" name="PeerJ">
        <title>Extensive microbial diversity within the chicken gut microbiome revealed by metagenomics and culture.</title>
        <authorList>
            <person name="Gilroy R."/>
            <person name="Ravi A."/>
            <person name="Getino M."/>
            <person name="Pursley I."/>
            <person name="Horton D.L."/>
            <person name="Alikhan N.F."/>
            <person name="Baker D."/>
            <person name="Gharbi K."/>
            <person name="Hall N."/>
            <person name="Watson M."/>
            <person name="Adriaenssens E.M."/>
            <person name="Foster-Nyarko E."/>
            <person name="Jarju S."/>
            <person name="Secka A."/>
            <person name="Antonio M."/>
            <person name="Oren A."/>
            <person name="Chaudhuri R.R."/>
            <person name="La Ragione R."/>
            <person name="Hildebrand F."/>
            <person name="Pallen M.J."/>
        </authorList>
    </citation>
    <scope>NUCLEOTIDE SEQUENCE</scope>
    <source>
        <strain evidence="10">G3-4614</strain>
    </source>
</reference>
<evidence type="ECO:0000256" key="9">
    <source>
        <dbReference type="RuleBase" id="RU361171"/>
    </source>
</evidence>
<comment type="similarity">
    <text evidence="2 8">Belongs to the group II decarboxylase family.</text>
</comment>
<keyword evidence="9" id="KW-0210">Decarboxylase</keyword>
<evidence type="ECO:0000256" key="2">
    <source>
        <dbReference type="ARBA" id="ARBA00009533"/>
    </source>
</evidence>
<evidence type="ECO:0000256" key="3">
    <source>
        <dbReference type="ARBA" id="ARBA00012421"/>
    </source>
</evidence>
<dbReference type="GO" id="GO:0030170">
    <property type="term" value="F:pyridoxal phosphate binding"/>
    <property type="evidence" value="ECO:0007669"/>
    <property type="project" value="InterPro"/>
</dbReference>
<dbReference type="SUPFAM" id="SSF53383">
    <property type="entry name" value="PLP-dependent transferases"/>
    <property type="match status" value="1"/>
</dbReference>
<dbReference type="GO" id="GO:0005829">
    <property type="term" value="C:cytosol"/>
    <property type="evidence" value="ECO:0007669"/>
    <property type="project" value="TreeGrafter"/>
</dbReference>
<name>A0A9D9E4N3_9BACT</name>
<keyword evidence="4 7" id="KW-0663">Pyridoxal phosphate</keyword>
<accession>A0A9D9E4N3</accession>
<comment type="cofactor">
    <cofactor evidence="1 7 8">
        <name>pyridoxal 5'-phosphate</name>
        <dbReference type="ChEBI" id="CHEBI:597326"/>
    </cofactor>
</comment>
<dbReference type="InterPro" id="IPR002129">
    <property type="entry name" value="PyrdxlP-dep_de-COase"/>
</dbReference>
<reference evidence="10" key="1">
    <citation type="submission" date="2020-10" db="EMBL/GenBank/DDBJ databases">
        <authorList>
            <person name="Gilroy R."/>
        </authorList>
    </citation>
    <scope>NUCLEOTIDE SEQUENCE</scope>
    <source>
        <strain evidence="10">G3-4614</strain>
    </source>
</reference>
<dbReference type="GO" id="GO:0006538">
    <property type="term" value="P:L-glutamate catabolic process"/>
    <property type="evidence" value="ECO:0007669"/>
    <property type="project" value="TreeGrafter"/>
</dbReference>
<dbReference type="InterPro" id="IPR015421">
    <property type="entry name" value="PyrdxlP-dep_Trfase_major"/>
</dbReference>
<evidence type="ECO:0000256" key="8">
    <source>
        <dbReference type="RuleBase" id="RU000382"/>
    </source>
</evidence>
<comment type="catalytic activity">
    <reaction evidence="6 9">
        <text>L-glutamate + H(+) = 4-aminobutanoate + CO2</text>
        <dbReference type="Rhea" id="RHEA:17785"/>
        <dbReference type="ChEBI" id="CHEBI:15378"/>
        <dbReference type="ChEBI" id="CHEBI:16526"/>
        <dbReference type="ChEBI" id="CHEBI:29985"/>
        <dbReference type="ChEBI" id="CHEBI:59888"/>
        <dbReference type="EC" id="4.1.1.15"/>
    </reaction>
</comment>
<sequence length="474" mass="53859">MKDMMFKYGDAKSAVFASEKMLQSSPSEKIPDAPTTPEIAYQMVKDETFAQTQPRLNLATFVTTYMDSYATRLMNEAININYIDETEYPRIAVMNGKCINIIANLWNSPEKAKWKTGAPAIGSSEACMLGGVAAWLRWRERRMKAGKPYDKPNFVISSAYQVVWEKFAQLWQIEMRTVPLTKDKLTMNADDAVAMCDENTICVVPIEGVTWSGLNDDVEALDAALEKYNSKTGNEVCIHVDAATGGFILPFLNPEKKWDFRLKWVYSISVSGHKFGLVYPGLGWVIWRGADYLPKDMSFSVNYLGANITQVGLNFSRPAAQILGQYYQFIRLGFQGYKEVQNSSMEVCRYLHESIGNMPQFCNYSKELVNPLFIWHMESSHAAEARWTLFDLQDKLKQNGWMVPAYTMPEDIQDMIVMRLVVRQGFSRDMADMLLGDIAAAVEELEKLEYPTPSRIAIEKRLPIKPTVFSHTGR</sequence>
<dbReference type="EMBL" id="JADIMW010000059">
    <property type="protein sequence ID" value="MBO8438298.1"/>
    <property type="molecule type" value="Genomic_DNA"/>
</dbReference>
<dbReference type="GO" id="GO:0004351">
    <property type="term" value="F:glutamate decarboxylase activity"/>
    <property type="evidence" value="ECO:0007669"/>
    <property type="project" value="UniProtKB-EC"/>
</dbReference>
<dbReference type="InterPro" id="IPR010107">
    <property type="entry name" value="Glutamate_decarboxylase"/>
</dbReference>
<feature type="non-terminal residue" evidence="10">
    <location>
        <position position="474"/>
    </location>
</feature>
<dbReference type="InterPro" id="IPR015424">
    <property type="entry name" value="PyrdxlP-dep_Trfase"/>
</dbReference>
<proteinExistence type="inferred from homology"/>
<dbReference type="Proteomes" id="UP000823636">
    <property type="component" value="Unassembled WGS sequence"/>
</dbReference>
<dbReference type="NCBIfam" id="TIGR01788">
    <property type="entry name" value="Glu-decarb-GAD"/>
    <property type="match status" value="1"/>
</dbReference>
<evidence type="ECO:0000256" key="4">
    <source>
        <dbReference type="ARBA" id="ARBA00022898"/>
    </source>
</evidence>
<evidence type="ECO:0000256" key="5">
    <source>
        <dbReference type="ARBA" id="ARBA00023239"/>
    </source>
</evidence>
<protein>
    <recommendedName>
        <fullName evidence="3 9">Glutamate decarboxylase</fullName>
        <ecNumber evidence="3 9">4.1.1.15</ecNumber>
    </recommendedName>
</protein>
<gene>
    <name evidence="10" type="ORF">IAC54_05300</name>
</gene>
<dbReference type="Gene3D" id="3.90.1150.160">
    <property type="match status" value="1"/>
</dbReference>
<dbReference type="PANTHER" id="PTHR43321">
    <property type="entry name" value="GLUTAMATE DECARBOXYLASE"/>
    <property type="match status" value="1"/>
</dbReference>